<keyword evidence="2" id="KW-1185">Reference proteome</keyword>
<proteinExistence type="predicted"/>
<evidence type="ECO:0000313" key="1">
    <source>
        <dbReference type="EMBL" id="KAI5073622.1"/>
    </source>
</evidence>
<sequence length="113" mass="12879">MVWYHDEFGVIWSQSIWIILDREKIYKTSPKGVGAQHTGWAQPGQLQKHIQGFPTGKTLASLSPNLCQSFQIRKMGGVAFINQRRWSLDSALAQIVGLLDRLVEQAWTLTRNQ</sequence>
<comment type="caution">
    <text evidence="1">The sequence shown here is derived from an EMBL/GenBank/DDBJ whole genome shotgun (WGS) entry which is preliminary data.</text>
</comment>
<reference evidence="1" key="1">
    <citation type="submission" date="2021-01" db="EMBL/GenBank/DDBJ databases">
        <title>Adiantum capillus-veneris genome.</title>
        <authorList>
            <person name="Fang Y."/>
            <person name="Liao Q."/>
        </authorList>
    </citation>
    <scope>NUCLEOTIDE SEQUENCE</scope>
    <source>
        <strain evidence="1">H3</strain>
        <tissue evidence="1">Leaf</tissue>
    </source>
</reference>
<dbReference type="AlphaFoldDB" id="A0A9D4UTL3"/>
<gene>
    <name evidence="1" type="ORF">GOP47_0011635</name>
</gene>
<dbReference type="Proteomes" id="UP000886520">
    <property type="component" value="Chromosome 11"/>
</dbReference>
<name>A0A9D4UTL3_ADICA</name>
<accession>A0A9D4UTL3</accession>
<evidence type="ECO:0000313" key="2">
    <source>
        <dbReference type="Proteomes" id="UP000886520"/>
    </source>
</evidence>
<dbReference type="EMBL" id="JABFUD020000011">
    <property type="protein sequence ID" value="KAI5073622.1"/>
    <property type="molecule type" value="Genomic_DNA"/>
</dbReference>
<protein>
    <submittedName>
        <fullName evidence="1">Uncharacterized protein</fullName>
    </submittedName>
</protein>
<organism evidence="1 2">
    <name type="scientific">Adiantum capillus-veneris</name>
    <name type="common">Maidenhair fern</name>
    <dbReference type="NCBI Taxonomy" id="13818"/>
    <lineage>
        <taxon>Eukaryota</taxon>
        <taxon>Viridiplantae</taxon>
        <taxon>Streptophyta</taxon>
        <taxon>Embryophyta</taxon>
        <taxon>Tracheophyta</taxon>
        <taxon>Polypodiopsida</taxon>
        <taxon>Polypodiidae</taxon>
        <taxon>Polypodiales</taxon>
        <taxon>Pteridineae</taxon>
        <taxon>Pteridaceae</taxon>
        <taxon>Vittarioideae</taxon>
        <taxon>Adiantum</taxon>
    </lineage>
</organism>